<evidence type="ECO:0000313" key="1">
    <source>
        <dbReference type="EMBL" id="MQM22396.1"/>
    </source>
</evidence>
<organism evidence="1 2">
    <name type="scientific">Colocasia esculenta</name>
    <name type="common">Wild taro</name>
    <name type="synonym">Arum esculentum</name>
    <dbReference type="NCBI Taxonomy" id="4460"/>
    <lineage>
        <taxon>Eukaryota</taxon>
        <taxon>Viridiplantae</taxon>
        <taxon>Streptophyta</taxon>
        <taxon>Embryophyta</taxon>
        <taxon>Tracheophyta</taxon>
        <taxon>Spermatophyta</taxon>
        <taxon>Magnoliopsida</taxon>
        <taxon>Liliopsida</taxon>
        <taxon>Araceae</taxon>
        <taxon>Aroideae</taxon>
        <taxon>Colocasieae</taxon>
        <taxon>Colocasia</taxon>
    </lineage>
</organism>
<dbReference type="EMBL" id="NMUH01012834">
    <property type="protein sequence ID" value="MQM22396.1"/>
    <property type="molecule type" value="Genomic_DNA"/>
</dbReference>
<keyword evidence="2" id="KW-1185">Reference proteome</keyword>
<comment type="caution">
    <text evidence="1">The sequence shown here is derived from an EMBL/GenBank/DDBJ whole genome shotgun (WGS) entry which is preliminary data.</text>
</comment>
<accession>A0A843XSZ2</accession>
<reference evidence="1" key="1">
    <citation type="submission" date="2017-07" db="EMBL/GenBank/DDBJ databases">
        <title>Taro Niue Genome Assembly and Annotation.</title>
        <authorList>
            <person name="Atibalentja N."/>
            <person name="Keating K."/>
            <person name="Fields C.J."/>
        </authorList>
    </citation>
    <scope>NUCLEOTIDE SEQUENCE</scope>
    <source>
        <strain evidence="1">Niue_2</strain>
        <tissue evidence="1">Leaf</tissue>
    </source>
</reference>
<feature type="non-terminal residue" evidence="1">
    <location>
        <position position="1"/>
    </location>
</feature>
<protein>
    <submittedName>
        <fullName evidence="1">Uncharacterized protein</fullName>
    </submittedName>
</protein>
<proteinExistence type="predicted"/>
<evidence type="ECO:0000313" key="2">
    <source>
        <dbReference type="Proteomes" id="UP000652761"/>
    </source>
</evidence>
<feature type="non-terminal residue" evidence="1">
    <location>
        <position position="105"/>
    </location>
</feature>
<name>A0A843XSZ2_COLES</name>
<gene>
    <name evidence="1" type="ORF">Taro_055448</name>
</gene>
<sequence>IGSRSTSALLPVSTAAPTYAASSAAPCLHSTSSASARLSLTHGRPHHCPIRTWAPCTAPPPNTPSVPGSHHPQHHLARSYPALLLASSFFVKLPVGSWWGRQERG</sequence>
<dbReference type="Proteomes" id="UP000652761">
    <property type="component" value="Unassembled WGS sequence"/>
</dbReference>
<dbReference type="AlphaFoldDB" id="A0A843XSZ2"/>